<dbReference type="RefSeq" id="WP_200283194.1">
    <property type="nucleotide sequence ID" value="NZ_JAENII010000020.1"/>
</dbReference>
<dbReference type="EMBL" id="JAENII010000020">
    <property type="protein sequence ID" value="MBK1828909.1"/>
    <property type="molecule type" value="Genomic_DNA"/>
</dbReference>
<name>A0A934RGU0_9BACT</name>
<organism evidence="2 3">
    <name type="scientific">Haloferula rosea</name>
    <dbReference type="NCBI Taxonomy" id="490093"/>
    <lineage>
        <taxon>Bacteria</taxon>
        <taxon>Pseudomonadati</taxon>
        <taxon>Verrucomicrobiota</taxon>
        <taxon>Verrucomicrobiia</taxon>
        <taxon>Verrucomicrobiales</taxon>
        <taxon>Verrucomicrobiaceae</taxon>
        <taxon>Haloferula</taxon>
    </lineage>
</organism>
<evidence type="ECO:0000313" key="3">
    <source>
        <dbReference type="Proteomes" id="UP000658278"/>
    </source>
</evidence>
<dbReference type="AlphaFoldDB" id="A0A934RGU0"/>
<dbReference type="CDD" id="cd04179">
    <property type="entry name" value="DPM_DPG-synthase_like"/>
    <property type="match status" value="1"/>
</dbReference>
<proteinExistence type="predicted"/>
<keyword evidence="3" id="KW-1185">Reference proteome</keyword>
<reference evidence="2" key="1">
    <citation type="submission" date="2021-01" db="EMBL/GenBank/DDBJ databases">
        <title>Modified the classification status of verrucomicrobia.</title>
        <authorList>
            <person name="Feng X."/>
        </authorList>
    </citation>
    <scope>NUCLEOTIDE SEQUENCE</scope>
    <source>
        <strain evidence="2">KCTC 22201</strain>
    </source>
</reference>
<protein>
    <submittedName>
        <fullName evidence="2">Glycosyltransferase family 2 protein</fullName>
    </submittedName>
</protein>
<dbReference type="SUPFAM" id="SSF53448">
    <property type="entry name" value="Nucleotide-diphospho-sugar transferases"/>
    <property type="match status" value="1"/>
</dbReference>
<comment type="caution">
    <text evidence="2">The sequence shown here is derived from an EMBL/GenBank/DDBJ whole genome shotgun (WGS) entry which is preliminary data.</text>
</comment>
<dbReference type="InterPro" id="IPR029044">
    <property type="entry name" value="Nucleotide-diphossugar_trans"/>
</dbReference>
<evidence type="ECO:0000313" key="2">
    <source>
        <dbReference type="EMBL" id="MBK1828909.1"/>
    </source>
</evidence>
<gene>
    <name evidence="2" type="ORF">JIN81_17875</name>
</gene>
<dbReference type="Proteomes" id="UP000658278">
    <property type="component" value="Unassembled WGS sequence"/>
</dbReference>
<accession>A0A934RGU0</accession>
<dbReference type="InterPro" id="IPR001173">
    <property type="entry name" value="Glyco_trans_2-like"/>
</dbReference>
<feature type="domain" description="Glycosyltransferase 2-like" evidence="1">
    <location>
        <begin position="7"/>
        <end position="130"/>
    </location>
</feature>
<sequence>MDDPPLSIIVAAFNEEDSIGATLEDLRAHVPAGTEVLVVDGGRDGTGRIVREFAGRMPGLRYIAHADDRGKGHAIRTGMREARGLVQAQFDGDGQFLAKDLAALVGPIETGAADLVLGSRFMAGSGRDEEATWTRDLGNWLVSGWASVLFGSRMTDVLAGVKAWSREAVTVVEPRSDTFEYEVEIPARALKGGLRVIEVPVSTRARTCGESKVSVLRVGMKVLAATVRFRWS</sequence>
<dbReference type="Pfam" id="PF00535">
    <property type="entry name" value="Glycos_transf_2"/>
    <property type="match status" value="1"/>
</dbReference>
<dbReference type="PANTHER" id="PTHR48090:SF7">
    <property type="entry name" value="RFBJ PROTEIN"/>
    <property type="match status" value="1"/>
</dbReference>
<dbReference type="PANTHER" id="PTHR48090">
    <property type="entry name" value="UNDECAPRENYL-PHOSPHATE 4-DEOXY-4-FORMAMIDO-L-ARABINOSE TRANSFERASE-RELATED"/>
    <property type="match status" value="1"/>
</dbReference>
<dbReference type="Gene3D" id="3.90.550.10">
    <property type="entry name" value="Spore Coat Polysaccharide Biosynthesis Protein SpsA, Chain A"/>
    <property type="match status" value="1"/>
</dbReference>
<evidence type="ECO:0000259" key="1">
    <source>
        <dbReference type="Pfam" id="PF00535"/>
    </source>
</evidence>
<dbReference type="InterPro" id="IPR050256">
    <property type="entry name" value="Glycosyltransferase_2"/>
</dbReference>